<keyword evidence="2" id="KW-1185">Reference proteome</keyword>
<sequence length="127" mass="14976">MKLVKYLGLYVLVMMPFIQAKVRIVNDTHYPLKVTYYWYGGKGYFQTPIIGPDGKEHTDYSDGASCKYNYIVDALIEGRWERVYHARERNKNYIACGNRKITVYTRQQEDEYGTSEIFDIADKLTFF</sequence>
<dbReference type="EMBL" id="ARQD01000001">
    <property type="protein sequence ID" value="KIX85374.1"/>
    <property type="molecule type" value="Genomic_DNA"/>
</dbReference>
<dbReference type="Proteomes" id="UP000032214">
    <property type="component" value="Unassembled WGS sequence"/>
</dbReference>
<reference evidence="1 2" key="1">
    <citation type="journal article" date="2013" name="Proc. Natl. Acad. Sci. U.S.A.">
        <title>Candidate phylum TM6 genome recovered from a hospital sink biofilm provides genomic insights into this uncultivated phylum.</title>
        <authorList>
            <person name="McLean J.S."/>
            <person name="Lombardo M.J."/>
            <person name="Badger J.H."/>
            <person name="Edlund A."/>
            <person name="Novotny M."/>
            <person name="Yee-Greenbaum J."/>
            <person name="Vyahhi N."/>
            <person name="Hall A.P."/>
            <person name="Yang Y."/>
            <person name="Dupont C.L."/>
            <person name="Ziegler M.G."/>
            <person name="Chitsaz H."/>
            <person name="Allen A.E."/>
            <person name="Yooseph S."/>
            <person name="Tesler G."/>
            <person name="Pevzner P.A."/>
            <person name="Friedman R.M."/>
            <person name="Nealson K.H."/>
            <person name="Venter J.C."/>
            <person name="Lasken R.S."/>
        </authorList>
    </citation>
    <scope>NUCLEOTIDE SEQUENCE [LARGE SCALE GENOMIC DNA]</scope>
    <source>
        <strain evidence="1 2">TM6SC1</strain>
    </source>
</reference>
<gene>
    <name evidence="1" type="ORF">J120_00075</name>
</gene>
<protein>
    <submittedName>
        <fullName evidence="1">Uncharacterized protein</fullName>
    </submittedName>
</protein>
<dbReference type="AlphaFoldDB" id="A0A0D2GPQ9"/>
<evidence type="ECO:0000313" key="2">
    <source>
        <dbReference type="Proteomes" id="UP000032214"/>
    </source>
</evidence>
<organism evidence="1 2">
    <name type="scientific">candidate division TM6 bacterium JCVI TM6SC1</name>
    <dbReference type="NCBI Taxonomy" id="1306947"/>
    <lineage>
        <taxon>Bacteria</taxon>
        <taxon>Candidatus Babelota</taxon>
        <taxon>Vermiphilus</taxon>
    </lineage>
</organism>
<evidence type="ECO:0000313" key="1">
    <source>
        <dbReference type="EMBL" id="KIX85374.1"/>
    </source>
</evidence>
<comment type="caution">
    <text evidence="1">The sequence shown here is derived from an EMBL/GenBank/DDBJ whole genome shotgun (WGS) entry which is preliminary data.</text>
</comment>
<proteinExistence type="predicted"/>
<dbReference type="STRING" id="1306947.J120_00075"/>
<name>A0A0D2GPQ9_9BACT</name>
<accession>A0A0D2GPQ9</accession>